<protein>
    <submittedName>
        <fullName evidence="6">LytR family transcriptional regulator</fullName>
    </submittedName>
</protein>
<dbReference type="InterPro" id="IPR004474">
    <property type="entry name" value="LytR_CpsA_psr"/>
</dbReference>
<dbReference type="EMBL" id="VIGC01000002">
    <property type="protein sequence ID" value="TQE97597.1"/>
    <property type="molecule type" value="Genomic_DNA"/>
</dbReference>
<keyword evidence="3" id="KW-1133">Transmembrane helix</keyword>
<comment type="caution">
    <text evidence="6">The sequence shown here is derived from an EMBL/GenBank/DDBJ whole genome shotgun (WGS) entry which is preliminary data.</text>
</comment>
<dbReference type="Gene3D" id="3.30.70.2390">
    <property type="match status" value="1"/>
</dbReference>
<evidence type="ECO:0000259" key="5">
    <source>
        <dbReference type="Pfam" id="PF13399"/>
    </source>
</evidence>
<keyword evidence="3" id="KW-0812">Transmembrane</keyword>
<sequence>MKFIMAWFMQRPDSTNEAMDRKPAGRPPGERTTLYRRLAIAGSVFYVIFVLTFALLLSNRLYDWARLRILNSSPLANLPEFEMLAPASLQSVTEQPAPENNATADAQQQPEVTSATVDTPKPAINVLLLGTDGRPGEQDIPRTDTIILLSLDLQSGTLGMLSLPRDLWVPIPGYDITTKINTAYSIGELQGYQGGGAQLVKNTVSSFIGQPVQYYVMVNFQGFVELIDLIGGVDVMVPKTIHDEEFPTDDYGVETFHLDAGLQHLDGATALKYVRTRHVDDDYGRARRQQDVIRAVVDKVMRSDMLPTLLARLPKLLYTMRNSIDTDIPMPMQLELANYIKDVSLNEVRQLVLDNRFGEETYSAEGAWILRPDRAKVRAALADFFNTAGHSGNGTTVAQASADPAWVRVEILNGTGEPGVAARTRELLEARGWQVVSIGDADRSDYGRTLVINYGVPDELVEKVGADLDLQPNLSSLHGLNTSAPVDVRIVVGRDILAHIR</sequence>
<dbReference type="InterPro" id="IPR050922">
    <property type="entry name" value="LytR/CpsA/Psr_CW_biosynth"/>
</dbReference>
<evidence type="ECO:0000256" key="2">
    <source>
        <dbReference type="SAM" id="MobiDB-lite"/>
    </source>
</evidence>
<evidence type="ECO:0000313" key="6">
    <source>
        <dbReference type="EMBL" id="TQE97597.1"/>
    </source>
</evidence>
<name>A0A540VLH1_9CHLR</name>
<feature type="region of interest" description="Disordered" evidence="2">
    <location>
        <begin position="90"/>
        <end position="116"/>
    </location>
</feature>
<dbReference type="OrthoDB" id="305468at2"/>
<reference evidence="6 7" key="1">
    <citation type="submission" date="2019-06" db="EMBL/GenBank/DDBJ databases">
        <title>Genome sequence of Litorilinea aerophila BAA-2444.</title>
        <authorList>
            <person name="Maclea K.S."/>
            <person name="Maurais E.G."/>
            <person name="Iannazzi L.C."/>
        </authorList>
    </citation>
    <scope>NUCLEOTIDE SEQUENCE [LARGE SCALE GENOMIC DNA]</scope>
    <source>
        <strain evidence="6 7">ATCC BAA-2444</strain>
    </source>
</reference>
<gene>
    <name evidence="6" type="ORF">FKZ61_01615</name>
</gene>
<organism evidence="6 7">
    <name type="scientific">Litorilinea aerophila</name>
    <dbReference type="NCBI Taxonomy" id="1204385"/>
    <lineage>
        <taxon>Bacteria</taxon>
        <taxon>Bacillati</taxon>
        <taxon>Chloroflexota</taxon>
        <taxon>Caldilineae</taxon>
        <taxon>Caldilineales</taxon>
        <taxon>Caldilineaceae</taxon>
        <taxon>Litorilinea</taxon>
    </lineage>
</organism>
<dbReference type="NCBIfam" id="TIGR00350">
    <property type="entry name" value="lytR_cpsA_psr"/>
    <property type="match status" value="1"/>
</dbReference>
<dbReference type="Gene3D" id="3.40.630.190">
    <property type="entry name" value="LCP protein"/>
    <property type="match status" value="1"/>
</dbReference>
<feature type="domain" description="Cell envelope-related transcriptional attenuator" evidence="4">
    <location>
        <begin position="142"/>
        <end position="300"/>
    </location>
</feature>
<dbReference type="PANTHER" id="PTHR33392">
    <property type="entry name" value="POLYISOPRENYL-TEICHOIC ACID--PEPTIDOGLYCAN TEICHOIC ACID TRANSFERASE TAGU"/>
    <property type="match status" value="1"/>
</dbReference>
<evidence type="ECO:0000256" key="1">
    <source>
        <dbReference type="ARBA" id="ARBA00006068"/>
    </source>
</evidence>
<keyword evidence="3" id="KW-0472">Membrane</keyword>
<evidence type="ECO:0000313" key="7">
    <source>
        <dbReference type="Proteomes" id="UP000317371"/>
    </source>
</evidence>
<comment type="similarity">
    <text evidence="1">Belongs to the LytR/CpsA/Psr (LCP) family.</text>
</comment>
<feature type="domain" description="LytR/CpsA/Psr regulator C-terminal" evidence="5">
    <location>
        <begin position="407"/>
        <end position="495"/>
    </location>
</feature>
<dbReference type="InParanoid" id="A0A540VLH1"/>
<evidence type="ECO:0000256" key="3">
    <source>
        <dbReference type="SAM" id="Phobius"/>
    </source>
</evidence>
<keyword evidence="7" id="KW-1185">Reference proteome</keyword>
<accession>A0A540VLH1</accession>
<dbReference type="InterPro" id="IPR027381">
    <property type="entry name" value="LytR/CpsA/Psr_C"/>
</dbReference>
<dbReference type="Pfam" id="PF03816">
    <property type="entry name" value="LytR_cpsA_psr"/>
    <property type="match status" value="1"/>
</dbReference>
<proteinExistence type="inferred from homology"/>
<dbReference type="Pfam" id="PF13399">
    <property type="entry name" value="LytR_C"/>
    <property type="match status" value="1"/>
</dbReference>
<dbReference type="PANTHER" id="PTHR33392:SF6">
    <property type="entry name" value="POLYISOPRENYL-TEICHOIC ACID--PEPTIDOGLYCAN TEICHOIC ACID TRANSFERASE TAGU"/>
    <property type="match status" value="1"/>
</dbReference>
<evidence type="ECO:0000259" key="4">
    <source>
        <dbReference type="Pfam" id="PF03816"/>
    </source>
</evidence>
<dbReference type="AlphaFoldDB" id="A0A540VLH1"/>
<dbReference type="FunCoup" id="A0A540VLH1">
    <property type="interactions" value="110"/>
</dbReference>
<feature type="transmembrane region" description="Helical" evidence="3">
    <location>
        <begin position="38"/>
        <end position="58"/>
    </location>
</feature>
<dbReference type="Proteomes" id="UP000317371">
    <property type="component" value="Unassembled WGS sequence"/>
</dbReference>